<organism evidence="2 3">
    <name type="scientific">Enemella dayhoffiae</name>
    <dbReference type="NCBI Taxonomy" id="2016507"/>
    <lineage>
        <taxon>Bacteria</taxon>
        <taxon>Bacillati</taxon>
        <taxon>Actinomycetota</taxon>
        <taxon>Actinomycetes</taxon>
        <taxon>Propionibacteriales</taxon>
        <taxon>Propionibacteriaceae</taxon>
        <taxon>Enemella</taxon>
    </lineage>
</organism>
<accession>A0A255HB01</accession>
<dbReference type="EMBL" id="NMVQ01000001">
    <property type="protein sequence ID" value="OYO24940.1"/>
    <property type="molecule type" value="Genomic_DNA"/>
</dbReference>
<sequence>MRTTAGPTPGPGQGLTVVTVITVVLAGAGQLILGWFAMVVAQGNRTHPYADSGGPIVMIGALILFGWTPYPGLALWLSWTARASEALLLRASRMRTIAGAVGVRPLARWPGWLALQLLLAAAMALTWYQFLGDRKTLSPTPVFTFQLLVISAWTLTAVELLIRTRDAMVRRQHRR</sequence>
<feature type="transmembrane region" description="Helical" evidence="1">
    <location>
        <begin position="15"/>
        <end position="37"/>
    </location>
</feature>
<evidence type="ECO:0000313" key="2">
    <source>
        <dbReference type="EMBL" id="OYO24940.1"/>
    </source>
</evidence>
<protein>
    <submittedName>
        <fullName evidence="2">Uncharacterized protein</fullName>
    </submittedName>
</protein>
<feature type="transmembrane region" description="Helical" evidence="1">
    <location>
        <begin position="112"/>
        <end position="130"/>
    </location>
</feature>
<evidence type="ECO:0000256" key="1">
    <source>
        <dbReference type="SAM" id="Phobius"/>
    </source>
</evidence>
<dbReference type="Proteomes" id="UP000216311">
    <property type="component" value="Unassembled WGS sequence"/>
</dbReference>
<reference evidence="2 3" key="1">
    <citation type="submission" date="2017-07" db="EMBL/GenBank/DDBJ databases">
        <title>Draft whole genome sequences of clinical Proprionibacteriaceae strains.</title>
        <authorList>
            <person name="Bernier A.-M."/>
            <person name="Bernard K."/>
            <person name="Domingo M.-C."/>
        </authorList>
    </citation>
    <scope>NUCLEOTIDE SEQUENCE [LARGE SCALE GENOMIC DNA]</scope>
    <source>
        <strain evidence="2 3">NML 130396</strain>
    </source>
</reference>
<proteinExistence type="predicted"/>
<feature type="transmembrane region" description="Helical" evidence="1">
    <location>
        <begin position="142"/>
        <end position="162"/>
    </location>
</feature>
<comment type="caution">
    <text evidence="2">The sequence shown here is derived from an EMBL/GenBank/DDBJ whole genome shotgun (WGS) entry which is preliminary data.</text>
</comment>
<keyword evidence="1" id="KW-0812">Transmembrane</keyword>
<keyword evidence="1" id="KW-0472">Membrane</keyword>
<gene>
    <name evidence="2" type="ORF">CGZ93_00200</name>
</gene>
<feature type="transmembrane region" description="Helical" evidence="1">
    <location>
        <begin position="49"/>
        <end position="67"/>
    </location>
</feature>
<keyword evidence="3" id="KW-1185">Reference proteome</keyword>
<keyword evidence="1" id="KW-1133">Transmembrane helix</keyword>
<name>A0A255HB01_9ACTN</name>
<dbReference type="AlphaFoldDB" id="A0A255HB01"/>
<evidence type="ECO:0000313" key="3">
    <source>
        <dbReference type="Proteomes" id="UP000216311"/>
    </source>
</evidence>